<feature type="region of interest" description="Disordered" evidence="3">
    <location>
        <begin position="1"/>
        <end position="23"/>
    </location>
</feature>
<gene>
    <name evidence="6" type="ORF">GW779_02960</name>
    <name evidence="5" type="ORF">GW910_03315</name>
</gene>
<dbReference type="PANTHER" id="PTHR43080">
    <property type="entry name" value="CBS DOMAIN-CONTAINING PROTEIN CBSX3, MITOCHONDRIAL"/>
    <property type="match status" value="1"/>
</dbReference>
<sequence length="181" mass="20438">MPKKKETKRSEEDEEINKNNEETADIENNVGEISIKVGDIMATKVIGAKPRDTIEYIAKLMYANRIEAVVIIGRDKGKNKNGIITSKDIVYKVVAKGEDPKKIIAKNIMTGRIITISPGNTIDEAARQMRKYDIRRLPVANEKKEIVGIITESDIARISPELHLLISEGSRIRDYAERNEY</sequence>
<dbReference type="EMBL" id="JAACQH010000051">
    <property type="protein sequence ID" value="NCS91367.1"/>
    <property type="molecule type" value="Genomic_DNA"/>
</dbReference>
<evidence type="ECO:0000256" key="3">
    <source>
        <dbReference type="SAM" id="MobiDB-lite"/>
    </source>
</evidence>
<keyword evidence="1 2" id="KW-0129">CBS domain</keyword>
<feature type="domain" description="CBS" evidence="4">
    <location>
        <begin position="41"/>
        <end position="100"/>
    </location>
</feature>
<dbReference type="PROSITE" id="PS51371">
    <property type="entry name" value="CBS"/>
    <property type="match status" value="2"/>
</dbReference>
<organism evidence="5 7">
    <name type="scientific">Candidatus Altarchaeum hamiconexum</name>
    <dbReference type="NCBI Taxonomy" id="1803513"/>
    <lineage>
        <taxon>Archaea</taxon>
        <taxon>Candidatus Altarchaeota</taxon>
        <taxon>Candidatus Altiarchaeia</taxon>
        <taxon>Candidatus Altarchaeales</taxon>
        <taxon>Candidatus Altarchaeaceae</taxon>
        <taxon>Candidatus Altarchaeum</taxon>
    </lineage>
</organism>
<dbReference type="InterPro" id="IPR000644">
    <property type="entry name" value="CBS_dom"/>
</dbReference>
<feature type="compositionally biased region" description="Basic and acidic residues" evidence="3">
    <location>
        <begin position="8"/>
        <end position="21"/>
    </location>
</feature>
<proteinExistence type="predicted"/>
<dbReference type="Proteomes" id="UP000768163">
    <property type="component" value="Unassembled WGS sequence"/>
</dbReference>
<dbReference type="Pfam" id="PF00571">
    <property type="entry name" value="CBS"/>
    <property type="match status" value="2"/>
</dbReference>
<evidence type="ECO:0000256" key="2">
    <source>
        <dbReference type="PROSITE-ProRule" id="PRU00703"/>
    </source>
</evidence>
<dbReference type="InterPro" id="IPR046342">
    <property type="entry name" value="CBS_dom_sf"/>
</dbReference>
<evidence type="ECO:0000256" key="1">
    <source>
        <dbReference type="ARBA" id="ARBA00023122"/>
    </source>
</evidence>
<name>A0A8J7YS27_9ARCH</name>
<dbReference type="SUPFAM" id="SSF54631">
    <property type="entry name" value="CBS-domain pair"/>
    <property type="match status" value="1"/>
</dbReference>
<evidence type="ECO:0000259" key="4">
    <source>
        <dbReference type="PROSITE" id="PS51371"/>
    </source>
</evidence>
<accession>A0A8J7YS27</accession>
<evidence type="ECO:0000313" key="5">
    <source>
        <dbReference type="EMBL" id="NCN65089.1"/>
    </source>
</evidence>
<dbReference type="EMBL" id="JAACVF010000083">
    <property type="protein sequence ID" value="NCN65089.1"/>
    <property type="molecule type" value="Genomic_DNA"/>
</dbReference>
<dbReference type="PANTHER" id="PTHR43080:SF2">
    <property type="entry name" value="CBS DOMAIN-CONTAINING PROTEIN"/>
    <property type="match status" value="1"/>
</dbReference>
<reference evidence="5" key="1">
    <citation type="submission" date="2019-11" db="EMBL/GenBank/DDBJ databases">
        <title>Lipid analysis of CO2-rich subsurface aquifers suggests an autotrophy-based deep biosphere with lysolipids enriched in CPR bacteria.</title>
        <authorList>
            <person name="Probst A.J."/>
            <person name="Elling F.J."/>
            <person name="Castelle C.J."/>
            <person name="Zhu Q."/>
            <person name="Elvert M."/>
            <person name="Birarda G."/>
            <person name="Holman H.-Y."/>
            <person name="Lane K.R."/>
            <person name="Ladd B."/>
            <person name="Ryan M.C."/>
            <person name="Woyke T."/>
            <person name="Hinrichs K.-U."/>
            <person name="Banfield J.F."/>
        </authorList>
    </citation>
    <scope>NUCLEOTIDE SEQUENCE</scope>
    <source>
        <strain evidence="5">CG_2015-01_33_1645</strain>
        <strain evidence="6">CG_2015-04_33_537</strain>
    </source>
</reference>
<evidence type="ECO:0000313" key="6">
    <source>
        <dbReference type="EMBL" id="NCS91367.1"/>
    </source>
</evidence>
<dbReference type="InterPro" id="IPR051257">
    <property type="entry name" value="Diverse_CBS-Domain"/>
</dbReference>
<comment type="caution">
    <text evidence="5">The sequence shown here is derived from an EMBL/GenBank/DDBJ whole genome shotgun (WGS) entry which is preliminary data.</text>
</comment>
<dbReference type="Gene3D" id="3.10.580.10">
    <property type="entry name" value="CBS-domain"/>
    <property type="match status" value="1"/>
</dbReference>
<protein>
    <submittedName>
        <fullName evidence="5">CBS domain-containing protein</fullName>
    </submittedName>
</protein>
<dbReference type="Proteomes" id="UP000738826">
    <property type="component" value="Unassembled WGS sequence"/>
</dbReference>
<feature type="domain" description="CBS" evidence="4">
    <location>
        <begin position="109"/>
        <end position="165"/>
    </location>
</feature>
<dbReference type="SMART" id="SM00116">
    <property type="entry name" value="CBS"/>
    <property type="match status" value="2"/>
</dbReference>
<dbReference type="AlphaFoldDB" id="A0A8J7YS27"/>
<evidence type="ECO:0000313" key="7">
    <source>
        <dbReference type="Proteomes" id="UP000768163"/>
    </source>
</evidence>